<sequence length="151" mass="18225">MTFEPCLNNEQFLKILPEDWKEYILTFWKDFKSTTACYVLIEDKKVIAGGLVFSKCPPDMFYAINESNKWFEKGYLYLGFIFVIEEKRHQNLGSIWLNHLKAKFPNQKYWLTIEDLKLDSFYVKNDFRKVKSLFNEDQEEWLYVFDPKGLM</sequence>
<evidence type="ECO:0000259" key="1">
    <source>
        <dbReference type="PROSITE" id="PS51186"/>
    </source>
</evidence>
<dbReference type="Proteomes" id="UP001610104">
    <property type="component" value="Unassembled WGS sequence"/>
</dbReference>
<gene>
    <name evidence="2" type="ORF">V8G56_14550</name>
</gene>
<dbReference type="Gene3D" id="3.40.630.30">
    <property type="match status" value="1"/>
</dbReference>
<dbReference type="GO" id="GO:0016746">
    <property type="term" value="F:acyltransferase activity"/>
    <property type="evidence" value="ECO:0007669"/>
    <property type="project" value="UniProtKB-KW"/>
</dbReference>
<comment type="caution">
    <text evidence="2">The sequence shown here is derived from an EMBL/GenBank/DDBJ whole genome shotgun (WGS) entry which is preliminary data.</text>
</comment>
<dbReference type="RefSeq" id="WP_395439189.1">
    <property type="nucleotide sequence ID" value="NZ_JBAWKC010000005.1"/>
</dbReference>
<dbReference type="SUPFAM" id="SSF55729">
    <property type="entry name" value="Acyl-CoA N-acyltransferases (Nat)"/>
    <property type="match status" value="1"/>
</dbReference>
<name>A0ABW7MT13_9FLAO</name>
<protein>
    <submittedName>
        <fullName evidence="2">GNAT family N-acetyltransferase</fullName>
        <ecNumber evidence="2">2.3.1.-</ecNumber>
    </submittedName>
</protein>
<evidence type="ECO:0000313" key="2">
    <source>
        <dbReference type="EMBL" id="MFH6769969.1"/>
    </source>
</evidence>
<dbReference type="InterPro" id="IPR016181">
    <property type="entry name" value="Acyl_CoA_acyltransferase"/>
</dbReference>
<evidence type="ECO:0000313" key="3">
    <source>
        <dbReference type="Proteomes" id="UP001610104"/>
    </source>
</evidence>
<reference evidence="2 3" key="1">
    <citation type="submission" date="2024-02" db="EMBL/GenBank/DDBJ databases">
        <title>A Gaetbulibacter species isolated from tidal flats and genomic insights of their niches.</title>
        <authorList>
            <person name="Ye Y."/>
        </authorList>
    </citation>
    <scope>NUCLEOTIDE SEQUENCE [LARGE SCALE GENOMIC DNA]</scope>
    <source>
        <strain evidence="2 3">KEM-8</strain>
    </source>
</reference>
<keyword evidence="2" id="KW-0012">Acyltransferase</keyword>
<accession>A0ABW7MT13</accession>
<dbReference type="PROSITE" id="PS51186">
    <property type="entry name" value="GNAT"/>
    <property type="match status" value="1"/>
</dbReference>
<dbReference type="EC" id="2.3.1.-" evidence="2"/>
<dbReference type="InterPro" id="IPR000182">
    <property type="entry name" value="GNAT_dom"/>
</dbReference>
<dbReference type="EMBL" id="JBAWKC010000005">
    <property type="protein sequence ID" value="MFH6769969.1"/>
    <property type="molecule type" value="Genomic_DNA"/>
</dbReference>
<organism evidence="2 3">
    <name type="scientific">Gaetbulibacter aquiaggeris</name>
    <dbReference type="NCBI Taxonomy" id="1735373"/>
    <lineage>
        <taxon>Bacteria</taxon>
        <taxon>Pseudomonadati</taxon>
        <taxon>Bacteroidota</taxon>
        <taxon>Flavobacteriia</taxon>
        <taxon>Flavobacteriales</taxon>
        <taxon>Flavobacteriaceae</taxon>
        <taxon>Gaetbulibacter</taxon>
    </lineage>
</organism>
<proteinExistence type="predicted"/>
<keyword evidence="3" id="KW-1185">Reference proteome</keyword>
<dbReference type="Pfam" id="PF00583">
    <property type="entry name" value="Acetyltransf_1"/>
    <property type="match status" value="1"/>
</dbReference>
<keyword evidence="2" id="KW-0808">Transferase</keyword>
<feature type="domain" description="N-acetyltransferase" evidence="1">
    <location>
        <begin position="1"/>
        <end position="148"/>
    </location>
</feature>